<dbReference type="Pfam" id="PF11104">
    <property type="entry name" value="PilM_2"/>
    <property type="match status" value="1"/>
</dbReference>
<keyword evidence="1" id="KW-1133">Transmembrane helix</keyword>
<dbReference type="Gene3D" id="3.30.1490.300">
    <property type="match status" value="1"/>
</dbReference>
<dbReference type="Gene3D" id="3.30.420.40">
    <property type="match status" value="2"/>
</dbReference>
<dbReference type="PANTHER" id="PTHR32432">
    <property type="entry name" value="CELL DIVISION PROTEIN FTSA-RELATED"/>
    <property type="match status" value="1"/>
</dbReference>
<accession>A0A2M7UHY3</accession>
<keyword evidence="1" id="KW-0472">Membrane</keyword>
<reference evidence="3" key="1">
    <citation type="submission" date="2017-09" db="EMBL/GenBank/DDBJ databases">
        <title>Depth-based differentiation of microbial function through sediment-hosted aquifers and enrichment of novel symbionts in the deep terrestrial subsurface.</title>
        <authorList>
            <person name="Probst A.J."/>
            <person name="Ladd B."/>
            <person name="Jarett J.K."/>
            <person name="Geller-Mcgrath D.E."/>
            <person name="Sieber C.M.K."/>
            <person name="Emerson J.B."/>
            <person name="Anantharaman K."/>
            <person name="Thomas B.C."/>
            <person name="Malmstrom R."/>
            <person name="Stieglmeier M."/>
            <person name="Klingl A."/>
            <person name="Woyke T."/>
            <person name="Ryan C.M."/>
            <person name="Banfield J.F."/>
        </authorList>
    </citation>
    <scope>NUCLEOTIDE SEQUENCE [LARGE SCALE GENOMIC DNA]</scope>
</reference>
<dbReference type="EMBL" id="PFOI01000034">
    <property type="protein sequence ID" value="PIZ70827.1"/>
    <property type="molecule type" value="Genomic_DNA"/>
</dbReference>
<evidence type="ECO:0000313" key="3">
    <source>
        <dbReference type="Proteomes" id="UP000231071"/>
    </source>
</evidence>
<evidence type="ECO:0000256" key="1">
    <source>
        <dbReference type="SAM" id="Phobius"/>
    </source>
</evidence>
<dbReference type="CDD" id="cd24049">
    <property type="entry name" value="ASKHA_NBD_PilM"/>
    <property type="match status" value="1"/>
</dbReference>
<evidence type="ECO:0008006" key="4">
    <source>
        <dbReference type="Google" id="ProtNLM"/>
    </source>
</evidence>
<dbReference type="InterPro" id="IPR050696">
    <property type="entry name" value="FtsA/MreB"/>
</dbReference>
<name>A0A2M7UHY3_9BACT</name>
<proteinExistence type="predicted"/>
<dbReference type="AlphaFoldDB" id="A0A2M7UHY3"/>
<dbReference type="InterPro" id="IPR043129">
    <property type="entry name" value="ATPase_NBD"/>
</dbReference>
<evidence type="ECO:0000313" key="2">
    <source>
        <dbReference type="EMBL" id="PIZ70827.1"/>
    </source>
</evidence>
<dbReference type="PANTHER" id="PTHR32432:SF3">
    <property type="entry name" value="ETHANOLAMINE UTILIZATION PROTEIN EUTJ"/>
    <property type="match status" value="1"/>
</dbReference>
<sequence>MIFALLFMFINRSPIGIDISDTSIEISQVRKIGHKYLITSLNRAPLTNGLVVDGQIQDPAKISEVIKQLMNQSIPHAPRGSSIVMSFPAKKTFIDIFRLLKTTPDKKIRNHLRLKARKKLPIQIDDYNLAYQSIKQNKKYFWYLAALAPKKLINQYQEIARQNNFDLMSIDAEPLCLARALLTSRIISHQDIAILDIGATSTEIHIFDKHGLFWSSSQKIGGNIFDQSISQKLNTPTYQATILREQNGFMANKKEGQIMNILQADCQLLITRIKSTLKYFQKNYQIQIQEIILAGGVSLTPGLDTYLKDNLNIKINIANPLNKFIFKKWPTKWHPTLFSNSLGLCAWRPQLNSKNFNGFNFLKFNPQRFLWRGPIKKILLTLAIITIIVILGYLLFKTSTSFIINNTSSLWKIWFD</sequence>
<comment type="caution">
    <text evidence="2">The sequence shown here is derived from an EMBL/GenBank/DDBJ whole genome shotgun (WGS) entry which is preliminary data.</text>
</comment>
<keyword evidence="1" id="KW-0812">Transmembrane</keyword>
<organism evidence="2 3">
    <name type="scientific">Candidatus Portnoybacteria bacterium CG_4_10_14_0_2_um_filter_39_11</name>
    <dbReference type="NCBI Taxonomy" id="1974797"/>
    <lineage>
        <taxon>Bacteria</taxon>
        <taxon>Candidatus Portnoyibacteriota</taxon>
    </lineage>
</organism>
<dbReference type="InterPro" id="IPR005883">
    <property type="entry name" value="PilM"/>
</dbReference>
<protein>
    <recommendedName>
        <fullName evidence="4">SHS2 domain-containing protein</fullName>
    </recommendedName>
</protein>
<dbReference type="Proteomes" id="UP000231071">
    <property type="component" value="Unassembled WGS sequence"/>
</dbReference>
<dbReference type="SUPFAM" id="SSF53067">
    <property type="entry name" value="Actin-like ATPase domain"/>
    <property type="match status" value="1"/>
</dbReference>
<feature type="transmembrane region" description="Helical" evidence="1">
    <location>
        <begin position="378"/>
        <end position="396"/>
    </location>
</feature>
<gene>
    <name evidence="2" type="ORF">COY09_02010</name>
</gene>